<name>A0A125W317_ENTFL</name>
<protein>
    <submittedName>
        <fullName evidence="1">Uncharacterized protein</fullName>
    </submittedName>
</protein>
<dbReference type="AlphaFoldDB" id="A0A125W317"/>
<dbReference type="Proteomes" id="UP000004846">
    <property type="component" value="Unassembled WGS sequence"/>
</dbReference>
<reference evidence="1 2" key="1">
    <citation type="submission" date="2010-07" db="EMBL/GenBank/DDBJ databases">
        <authorList>
            <person name="Sid Ahmed O."/>
        </authorList>
    </citation>
    <scope>NUCLEOTIDE SEQUENCE [LARGE SCALE GENOMIC DNA]</scope>
    <source>
        <strain evidence="1 2">TX4248</strain>
    </source>
</reference>
<accession>A0A125W317</accession>
<dbReference type="HOGENOM" id="CLU_3079566_0_0_9"/>
<evidence type="ECO:0000313" key="2">
    <source>
        <dbReference type="Proteomes" id="UP000004846"/>
    </source>
</evidence>
<sequence length="52" mass="6319">MLQKIFFQKNHLRKNILAQKVSQKKHVFFKMKVTNIIEKSAFFNDIDVFFTK</sequence>
<comment type="caution">
    <text evidence="1">The sequence shown here is derived from an EMBL/GenBank/DDBJ whole genome shotgun (WGS) entry which is preliminary data.</text>
</comment>
<organism evidence="1 2">
    <name type="scientific">Enterococcus faecalis TX4248</name>
    <dbReference type="NCBI Taxonomy" id="749495"/>
    <lineage>
        <taxon>Bacteria</taxon>
        <taxon>Bacillati</taxon>
        <taxon>Bacillota</taxon>
        <taxon>Bacilli</taxon>
        <taxon>Lactobacillales</taxon>
        <taxon>Enterococcaceae</taxon>
        <taxon>Enterococcus</taxon>
    </lineage>
</organism>
<dbReference type="EMBL" id="AEBR01000103">
    <property type="protein sequence ID" value="EFM81526.1"/>
    <property type="molecule type" value="Genomic_DNA"/>
</dbReference>
<evidence type="ECO:0000313" key="1">
    <source>
        <dbReference type="EMBL" id="EFM81526.1"/>
    </source>
</evidence>
<proteinExistence type="predicted"/>
<gene>
    <name evidence="1" type="ORF">HMPREF9498_02863</name>
</gene>